<dbReference type="InterPro" id="IPR046956">
    <property type="entry name" value="RLP23-like"/>
</dbReference>
<dbReference type="InterPro" id="IPR018247">
    <property type="entry name" value="EF_Hand_1_Ca_BS"/>
</dbReference>
<keyword evidence="11" id="KW-0675">Receptor</keyword>
<dbReference type="InterPro" id="IPR002048">
    <property type="entry name" value="EF_hand_dom"/>
</dbReference>
<dbReference type="PANTHER" id="PTHR48063">
    <property type="entry name" value="LRR RECEPTOR-LIKE KINASE"/>
    <property type="match status" value="1"/>
</dbReference>
<evidence type="ECO:0000256" key="11">
    <source>
        <dbReference type="ARBA" id="ARBA00023170"/>
    </source>
</evidence>
<evidence type="ECO:0000256" key="5">
    <source>
        <dbReference type="ARBA" id="ARBA00022692"/>
    </source>
</evidence>
<accession>A0AAF0RDR8</accession>
<evidence type="ECO:0000313" key="15">
    <source>
        <dbReference type="Proteomes" id="UP001234989"/>
    </source>
</evidence>
<evidence type="ECO:0000256" key="6">
    <source>
        <dbReference type="ARBA" id="ARBA00022729"/>
    </source>
</evidence>
<evidence type="ECO:0000256" key="10">
    <source>
        <dbReference type="ARBA" id="ARBA00023136"/>
    </source>
</evidence>
<organism evidence="14 15">
    <name type="scientific">Solanum verrucosum</name>
    <dbReference type="NCBI Taxonomy" id="315347"/>
    <lineage>
        <taxon>Eukaryota</taxon>
        <taxon>Viridiplantae</taxon>
        <taxon>Streptophyta</taxon>
        <taxon>Embryophyta</taxon>
        <taxon>Tracheophyta</taxon>
        <taxon>Spermatophyta</taxon>
        <taxon>Magnoliopsida</taxon>
        <taxon>eudicotyledons</taxon>
        <taxon>Gunneridae</taxon>
        <taxon>Pentapetalae</taxon>
        <taxon>asterids</taxon>
        <taxon>lamiids</taxon>
        <taxon>Solanales</taxon>
        <taxon>Solanaceae</taxon>
        <taxon>Solanoideae</taxon>
        <taxon>Solaneae</taxon>
        <taxon>Solanum</taxon>
    </lineage>
</organism>
<dbReference type="GO" id="GO:0005886">
    <property type="term" value="C:plasma membrane"/>
    <property type="evidence" value="ECO:0007669"/>
    <property type="project" value="UniProtKB-SubCell"/>
</dbReference>
<keyword evidence="8" id="KW-0106">Calcium</keyword>
<dbReference type="GO" id="GO:0005509">
    <property type="term" value="F:calcium ion binding"/>
    <property type="evidence" value="ECO:0007669"/>
    <property type="project" value="InterPro"/>
</dbReference>
<sequence length="540" mass="61102">MGNASSLLTQYHIEEVQEHCNHTFSQQEILSLYQRFCQLDINGCGFVCGEEFLSVPEFAVNPLSQKEAYHSGKLNKSNLSDMKVIYRVYDTDGNGNVSFNDMLKVLQDLTGPFISETQREDNLSYEEIPIQILDRQVRKLRTKEVSSVKVLWRNQFVEEATWEAEEDMKKKYPHLFESGENADQGLGERRKEEKGEEEARFVDFVNDSLWISSGVIPTSLVYLDLSFNSLSLKTSFDWLPPFELQVISLPSCNLGPSFPKWLQNQNNYTVLDISLASISDTLPSWFSNFPPNLKILNLSNNQISGKVSDLIENTYGYKVIDLSSNNFSGNLALVPTNVQIFYLHRNQFLGSISSICQSGTSPTSLDLSCNRFSRELPDCWMNMSNLDVLNLAYNHFSGKVPPSLGSLTSLEFVYIRQNSFSGMLPSFSQCQRLQILDLGGNNLTGRIPAWIGSDLLNLRILSMWFNRFYGSIPSIICQFQSLQILDLSANGLSGEIPHCFNNFTLLYQDDSSGEPMGFNILGLHGNPLTYYLYIGDLLIQ</sequence>
<evidence type="ECO:0000256" key="4">
    <source>
        <dbReference type="ARBA" id="ARBA00022614"/>
    </source>
</evidence>
<gene>
    <name evidence="14" type="ORF">MTR67_030199</name>
</gene>
<keyword evidence="3" id="KW-1003">Cell membrane</keyword>
<comment type="similarity">
    <text evidence="2">Belongs to the RLP family.</text>
</comment>
<proteinExistence type="inferred from homology"/>
<dbReference type="InterPro" id="IPR032675">
    <property type="entry name" value="LRR_dom_sf"/>
</dbReference>
<dbReference type="Gene3D" id="1.10.238.10">
    <property type="entry name" value="EF-hand"/>
    <property type="match status" value="1"/>
</dbReference>
<evidence type="ECO:0000256" key="2">
    <source>
        <dbReference type="ARBA" id="ARBA00009592"/>
    </source>
</evidence>
<evidence type="ECO:0000256" key="12">
    <source>
        <dbReference type="ARBA" id="ARBA00023180"/>
    </source>
</evidence>
<keyword evidence="10" id="KW-0472">Membrane</keyword>
<dbReference type="Proteomes" id="UP001234989">
    <property type="component" value="Chromosome 7"/>
</dbReference>
<dbReference type="SUPFAM" id="SSF47473">
    <property type="entry name" value="EF-hand"/>
    <property type="match status" value="1"/>
</dbReference>
<dbReference type="PANTHER" id="PTHR48063:SF103">
    <property type="entry name" value="LEUCINE-RICH RECEPTOR-LIKE KINASE FAMILY PROTEIN"/>
    <property type="match status" value="1"/>
</dbReference>
<dbReference type="Pfam" id="PF00385">
    <property type="entry name" value="Chromo"/>
    <property type="match status" value="1"/>
</dbReference>
<evidence type="ECO:0000256" key="1">
    <source>
        <dbReference type="ARBA" id="ARBA00004251"/>
    </source>
</evidence>
<dbReference type="SUPFAM" id="SSF52058">
    <property type="entry name" value="L domain-like"/>
    <property type="match status" value="1"/>
</dbReference>
<dbReference type="Pfam" id="PF00560">
    <property type="entry name" value="LRR_1"/>
    <property type="match status" value="4"/>
</dbReference>
<keyword evidence="9" id="KW-1133">Transmembrane helix</keyword>
<dbReference type="Pfam" id="PF13855">
    <property type="entry name" value="LRR_8"/>
    <property type="match status" value="1"/>
</dbReference>
<dbReference type="InterPro" id="IPR011992">
    <property type="entry name" value="EF-hand-dom_pair"/>
</dbReference>
<keyword evidence="5" id="KW-0812">Transmembrane</keyword>
<dbReference type="PROSITE" id="PS50222">
    <property type="entry name" value="EF_HAND_2"/>
    <property type="match status" value="1"/>
</dbReference>
<dbReference type="InterPro" id="IPR001611">
    <property type="entry name" value="Leu-rich_rpt"/>
</dbReference>
<feature type="domain" description="EF-hand" evidence="13">
    <location>
        <begin position="77"/>
        <end position="112"/>
    </location>
</feature>
<dbReference type="EMBL" id="CP133618">
    <property type="protein sequence ID" value="WMV36814.1"/>
    <property type="molecule type" value="Genomic_DNA"/>
</dbReference>
<dbReference type="Gene3D" id="3.80.10.10">
    <property type="entry name" value="Ribonuclease Inhibitor"/>
    <property type="match status" value="1"/>
</dbReference>
<dbReference type="PROSITE" id="PS00018">
    <property type="entry name" value="EF_HAND_1"/>
    <property type="match status" value="1"/>
</dbReference>
<evidence type="ECO:0000259" key="13">
    <source>
        <dbReference type="PROSITE" id="PS50222"/>
    </source>
</evidence>
<comment type="subcellular location">
    <subcellularLocation>
        <location evidence="1">Cell membrane</location>
        <topology evidence="1">Single-pass type I membrane protein</topology>
    </subcellularLocation>
</comment>
<dbReference type="FunFam" id="3.80.10.10:FF:000041">
    <property type="entry name" value="LRR receptor-like serine/threonine-protein kinase ERECTA"/>
    <property type="match status" value="1"/>
</dbReference>
<evidence type="ECO:0000313" key="14">
    <source>
        <dbReference type="EMBL" id="WMV36814.1"/>
    </source>
</evidence>
<keyword evidence="7" id="KW-0677">Repeat</keyword>
<evidence type="ECO:0000256" key="3">
    <source>
        <dbReference type="ARBA" id="ARBA00022475"/>
    </source>
</evidence>
<dbReference type="PROSITE" id="PS51450">
    <property type="entry name" value="LRR"/>
    <property type="match status" value="1"/>
</dbReference>
<evidence type="ECO:0000256" key="7">
    <source>
        <dbReference type="ARBA" id="ARBA00022737"/>
    </source>
</evidence>
<reference evidence="14" key="1">
    <citation type="submission" date="2023-08" db="EMBL/GenBank/DDBJ databases">
        <title>A de novo genome assembly of Solanum verrucosum Schlechtendal, a Mexican diploid species geographically isolated from the other diploid A-genome species in potato relatives.</title>
        <authorList>
            <person name="Hosaka K."/>
        </authorList>
    </citation>
    <scope>NUCLEOTIDE SEQUENCE</scope>
    <source>
        <tissue evidence="14">Young leaves</tissue>
    </source>
</reference>
<keyword evidence="6" id="KW-0732">Signal</keyword>
<evidence type="ECO:0000256" key="9">
    <source>
        <dbReference type="ARBA" id="ARBA00022989"/>
    </source>
</evidence>
<protein>
    <recommendedName>
        <fullName evidence="13">EF-hand domain-containing protein</fullName>
    </recommendedName>
</protein>
<dbReference type="InterPro" id="IPR023780">
    <property type="entry name" value="Chromo_domain"/>
</dbReference>
<keyword evidence="15" id="KW-1185">Reference proteome</keyword>
<dbReference type="FunFam" id="3.80.10.10:FF:001347">
    <property type="entry name" value="LRR receptor-like serine/threonine-protein kinase GSO2"/>
    <property type="match status" value="1"/>
</dbReference>
<keyword evidence="12" id="KW-0325">Glycoprotein</keyword>
<keyword evidence="4" id="KW-0433">Leucine-rich repeat</keyword>
<dbReference type="AlphaFoldDB" id="A0AAF0RDR8"/>
<evidence type="ECO:0000256" key="8">
    <source>
        <dbReference type="ARBA" id="ARBA00022837"/>
    </source>
</evidence>
<name>A0AAF0RDR8_SOLVR</name>